<gene>
    <name evidence="1" type="ORF">ACFSX5_01650</name>
</gene>
<dbReference type="Proteomes" id="UP001597521">
    <property type="component" value="Unassembled WGS sequence"/>
</dbReference>
<dbReference type="Pfam" id="PF07295">
    <property type="entry name" value="DUF1451"/>
    <property type="match status" value="1"/>
</dbReference>
<evidence type="ECO:0008006" key="3">
    <source>
        <dbReference type="Google" id="ProtNLM"/>
    </source>
</evidence>
<name>A0ABW5QFI5_9HYPH</name>
<protein>
    <recommendedName>
        <fullName evidence="3">Alpha helical protein</fullName>
    </recommendedName>
</protein>
<organism evidence="1 2">
    <name type="scientific">Devosia albogilva</name>
    <dbReference type="NCBI Taxonomy" id="429726"/>
    <lineage>
        <taxon>Bacteria</taxon>
        <taxon>Pseudomonadati</taxon>
        <taxon>Pseudomonadota</taxon>
        <taxon>Alphaproteobacteria</taxon>
        <taxon>Hyphomicrobiales</taxon>
        <taxon>Devosiaceae</taxon>
        <taxon>Devosia</taxon>
    </lineage>
</organism>
<comment type="caution">
    <text evidence="1">The sequence shown here is derived from an EMBL/GenBank/DDBJ whole genome shotgun (WGS) entry which is preliminary data.</text>
</comment>
<evidence type="ECO:0000313" key="2">
    <source>
        <dbReference type="Proteomes" id="UP001597521"/>
    </source>
</evidence>
<reference evidence="2" key="1">
    <citation type="journal article" date="2019" name="Int. J. Syst. Evol. Microbiol.">
        <title>The Global Catalogue of Microorganisms (GCM) 10K type strain sequencing project: providing services to taxonomists for standard genome sequencing and annotation.</title>
        <authorList>
            <consortium name="The Broad Institute Genomics Platform"/>
            <consortium name="The Broad Institute Genome Sequencing Center for Infectious Disease"/>
            <person name="Wu L."/>
            <person name="Ma J."/>
        </authorList>
    </citation>
    <scope>NUCLEOTIDE SEQUENCE [LARGE SCALE GENOMIC DNA]</scope>
    <source>
        <strain evidence="2">CCM 7427</strain>
    </source>
</reference>
<sequence length="74" mass="7978">MNRLFATGVSLSAQKQEASVAAKSGEKAEGTGDFRCERCHHQVHVSAGKPIPKCPNCGNDSFDTRYHEPGNKSC</sequence>
<evidence type="ECO:0000313" key="1">
    <source>
        <dbReference type="EMBL" id="MFD2646493.1"/>
    </source>
</evidence>
<keyword evidence="2" id="KW-1185">Reference proteome</keyword>
<dbReference type="RefSeq" id="WP_386831156.1">
    <property type="nucleotide sequence ID" value="NZ_JBHUNP010000001.1"/>
</dbReference>
<dbReference type="InterPro" id="IPR009912">
    <property type="entry name" value="DUF1451"/>
</dbReference>
<proteinExistence type="predicted"/>
<dbReference type="EMBL" id="JBHUNP010000001">
    <property type="protein sequence ID" value="MFD2646493.1"/>
    <property type="molecule type" value="Genomic_DNA"/>
</dbReference>
<accession>A0ABW5QFI5</accession>